<organism evidence="2 3">
    <name type="scientific">Arabis nemorensis</name>
    <dbReference type="NCBI Taxonomy" id="586526"/>
    <lineage>
        <taxon>Eukaryota</taxon>
        <taxon>Viridiplantae</taxon>
        <taxon>Streptophyta</taxon>
        <taxon>Embryophyta</taxon>
        <taxon>Tracheophyta</taxon>
        <taxon>Spermatophyta</taxon>
        <taxon>Magnoliopsida</taxon>
        <taxon>eudicotyledons</taxon>
        <taxon>Gunneridae</taxon>
        <taxon>Pentapetalae</taxon>
        <taxon>rosids</taxon>
        <taxon>malvids</taxon>
        <taxon>Brassicales</taxon>
        <taxon>Brassicaceae</taxon>
        <taxon>Arabideae</taxon>
        <taxon>Arabis</taxon>
    </lineage>
</organism>
<evidence type="ECO:0000313" key="2">
    <source>
        <dbReference type="EMBL" id="VVB14475.1"/>
    </source>
</evidence>
<evidence type="ECO:0000259" key="1">
    <source>
        <dbReference type="Pfam" id="PF11443"/>
    </source>
</evidence>
<dbReference type="OrthoDB" id="1710356at2759"/>
<sequence>MQTYKDIFLNHDEERFQQYLEDARAGRTKIAAGALLPHEIIRDLEGRRDGG</sequence>
<evidence type="ECO:0000313" key="3">
    <source>
        <dbReference type="Proteomes" id="UP000489600"/>
    </source>
</evidence>
<dbReference type="EMBL" id="CABITT030000008">
    <property type="protein sequence ID" value="VVB14475.1"/>
    <property type="molecule type" value="Genomic_DNA"/>
</dbReference>
<dbReference type="Proteomes" id="UP000489600">
    <property type="component" value="Unassembled WGS sequence"/>
</dbReference>
<dbReference type="PANTHER" id="PTHR31373:SF17">
    <property type="entry name" value="OS06G0652100 PROTEIN"/>
    <property type="match status" value="1"/>
</dbReference>
<reference evidence="2" key="1">
    <citation type="submission" date="2019-07" db="EMBL/GenBank/DDBJ databases">
        <authorList>
            <person name="Dittberner H."/>
        </authorList>
    </citation>
    <scope>NUCLEOTIDE SEQUENCE [LARGE SCALE GENOMIC DNA]</scope>
</reference>
<dbReference type="AlphaFoldDB" id="A0A565CLC9"/>
<comment type="caution">
    <text evidence="2">The sequence shown here is derived from an EMBL/GenBank/DDBJ whole genome shotgun (WGS) entry which is preliminary data.</text>
</comment>
<keyword evidence="3" id="KW-1185">Reference proteome</keyword>
<gene>
    <name evidence="2" type="ORF">ANE_LOCUS24919</name>
</gene>
<name>A0A565CLC9_9BRAS</name>
<dbReference type="PANTHER" id="PTHR31373">
    <property type="entry name" value="OS06G0652100 PROTEIN"/>
    <property type="match status" value="1"/>
</dbReference>
<proteinExistence type="predicted"/>
<dbReference type="InterPro" id="IPR011205">
    <property type="entry name" value="UCP015417_vWA"/>
</dbReference>
<accession>A0A565CLC9</accession>
<feature type="domain" description="DUF2828" evidence="1">
    <location>
        <begin position="1"/>
        <end position="45"/>
    </location>
</feature>
<protein>
    <recommendedName>
        <fullName evidence="1">DUF2828 domain-containing protein</fullName>
    </recommendedName>
</protein>
<dbReference type="Pfam" id="PF11443">
    <property type="entry name" value="DUF2828"/>
    <property type="match status" value="1"/>
</dbReference>
<dbReference type="InterPro" id="IPR058580">
    <property type="entry name" value="DUF2828"/>
</dbReference>